<dbReference type="EMBL" id="JARPRR010000030">
    <property type="protein sequence ID" value="MDG0955888.1"/>
    <property type="molecule type" value="Genomic_DNA"/>
</dbReference>
<gene>
    <name evidence="1" type="ORF">P6U19_25320</name>
</gene>
<organism evidence="1 2">
    <name type="scientific">Bacillus paranthracis</name>
    <dbReference type="NCBI Taxonomy" id="2026186"/>
    <lineage>
        <taxon>Bacteria</taxon>
        <taxon>Bacillati</taxon>
        <taxon>Bacillota</taxon>
        <taxon>Bacilli</taxon>
        <taxon>Bacillales</taxon>
        <taxon>Bacillaceae</taxon>
        <taxon>Bacillus</taxon>
        <taxon>Bacillus cereus group</taxon>
    </lineage>
</organism>
<sequence>MLTYIAKQLHLSPDLFHQYSWGGKEKTYTRHRQ</sequence>
<proteinExistence type="predicted"/>
<dbReference type="Proteomes" id="UP001216801">
    <property type="component" value="Unassembled WGS sequence"/>
</dbReference>
<comment type="caution">
    <text evidence="1">The sequence shown here is derived from an EMBL/GenBank/DDBJ whole genome shotgun (WGS) entry which is preliminary data.</text>
</comment>
<evidence type="ECO:0000313" key="2">
    <source>
        <dbReference type="Proteomes" id="UP001216801"/>
    </source>
</evidence>
<accession>A0AAJ1K715</accession>
<name>A0AAJ1K715_9BACI</name>
<protein>
    <recommendedName>
        <fullName evidence="3">DUF4158 domain-containing protein</fullName>
    </recommendedName>
</protein>
<dbReference type="AlphaFoldDB" id="A0AAJ1K715"/>
<evidence type="ECO:0008006" key="3">
    <source>
        <dbReference type="Google" id="ProtNLM"/>
    </source>
</evidence>
<reference evidence="1" key="1">
    <citation type="submission" date="2023-03" db="EMBL/GenBank/DDBJ databases">
        <title>Genetic diversity of Bacillus cereus sensu lato isolates from Slovenia.</title>
        <authorList>
            <person name="Abdelli M."/>
        </authorList>
    </citation>
    <scope>NUCLEOTIDE SEQUENCE</scope>
    <source>
        <strain evidence="1">SIBC39</strain>
    </source>
</reference>
<evidence type="ECO:0000313" key="1">
    <source>
        <dbReference type="EMBL" id="MDG0955888.1"/>
    </source>
</evidence>